<evidence type="ECO:0000256" key="1">
    <source>
        <dbReference type="ARBA" id="ARBA00006484"/>
    </source>
</evidence>
<dbReference type="Pfam" id="PF04434">
    <property type="entry name" value="SWIM"/>
    <property type="match status" value="1"/>
</dbReference>
<dbReference type="InterPro" id="IPR036291">
    <property type="entry name" value="NAD(P)-bd_dom_sf"/>
</dbReference>
<dbReference type="EMBL" id="JAEACU010000011">
    <property type="protein sequence ID" value="KAH7514820.1"/>
    <property type="molecule type" value="Genomic_DNA"/>
</dbReference>
<dbReference type="GO" id="GO:0016491">
    <property type="term" value="F:oxidoreductase activity"/>
    <property type="evidence" value="ECO:0007669"/>
    <property type="project" value="UniProtKB-KW"/>
</dbReference>
<evidence type="ECO:0000256" key="5">
    <source>
        <dbReference type="ARBA" id="ARBA00023002"/>
    </source>
</evidence>
<name>A0A978UJ39_ZIZJJ</name>
<dbReference type="PANTHER" id="PTHR24320">
    <property type="entry name" value="RETINOL DEHYDROGENASE"/>
    <property type="match status" value="1"/>
</dbReference>
<dbReference type="AlphaFoldDB" id="A0A978UJ39"/>
<dbReference type="PRINTS" id="PR00081">
    <property type="entry name" value="GDHRDH"/>
</dbReference>
<dbReference type="Gene3D" id="3.40.50.720">
    <property type="entry name" value="NAD(P)-binding Rossmann-like Domain"/>
    <property type="match status" value="1"/>
</dbReference>
<gene>
    <name evidence="8" type="ORF">FEM48_Zijuj11G0131100</name>
</gene>
<dbReference type="Pfam" id="PF00106">
    <property type="entry name" value="adh_short"/>
    <property type="match status" value="1"/>
</dbReference>
<dbReference type="PROSITE" id="PS50966">
    <property type="entry name" value="ZF_SWIM"/>
    <property type="match status" value="1"/>
</dbReference>
<sequence length="520" mass="58640">MSPWIQEKLEVRVVMPQSMLVSSLNFHEFEVLYGDRKEIVNLQNKTCTCGEFVINQFPCAHAIAACRDQNISYYVFCSKYYTCEALVTSYVESIYPAHHHKKVPDEICNRVVLPQQHFVMRMEEGNIGADRRLWHVVEDADFVMSWYWIPMKMKNLGECFLFVCRADFWRMAFCWSICLVLSYLKLLFQILFVPESKRYPRCPPAATTACVRPVCIITGATSGLGAAAAYALSKEGFYIVLVGRSSKLLLKTMREIKDKNEHAHLKAFQVDVSSFQSILKFKVDLERWFLDSNMHSSVQLLINNAGILATSPRLTAEGYDEMMGTNYIGPFCLTKLLLPLLENSPVPSRIVNITSFTHRSVLNMQVNEDIVSGKSFLRSKHYPFGRIYEYSKLCLLLFSYELHRKLGLLDESRHVSTIAVDPGAVNTNIMREVPSFVSQMALTVLKLLGLLQSPENGVNSILDAALAPAETSGVYFFGGKGRIINSSALSYNATLAQQLWSVSSNLFSPSQLAAVNQSEG</sequence>
<evidence type="ECO:0000313" key="8">
    <source>
        <dbReference type="EMBL" id="KAH7514820.1"/>
    </source>
</evidence>
<organism evidence="8 9">
    <name type="scientific">Ziziphus jujuba var. spinosa</name>
    <dbReference type="NCBI Taxonomy" id="714518"/>
    <lineage>
        <taxon>Eukaryota</taxon>
        <taxon>Viridiplantae</taxon>
        <taxon>Streptophyta</taxon>
        <taxon>Embryophyta</taxon>
        <taxon>Tracheophyta</taxon>
        <taxon>Spermatophyta</taxon>
        <taxon>Magnoliopsida</taxon>
        <taxon>eudicotyledons</taxon>
        <taxon>Gunneridae</taxon>
        <taxon>Pentapetalae</taxon>
        <taxon>rosids</taxon>
        <taxon>fabids</taxon>
        <taxon>Rosales</taxon>
        <taxon>Rhamnaceae</taxon>
        <taxon>Paliureae</taxon>
        <taxon>Ziziphus</taxon>
    </lineage>
</organism>
<accession>A0A978UJ39</accession>
<dbReference type="InterPro" id="IPR006564">
    <property type="entry name" value="Znf_PMZ"/>
</dbReference>
<keyword evidence="5" id="KW-0560">Oxidoreductase</keyword>
<evidence type="ECO:0000256" key="2">
    <source>
        <dbReference type="ARBA" id="ARBA00022723"/>
    </source>
</evidence>
<dbReference type="SUPFAM" id="SSF51735">
    <property type="entry name" value="NAD(P)-binding Rossmann-fold domains"/>
    <property type="match status" value="1"/>
</dbReference>
<keyword evidence="4" id="KW-0862">Zinc</keyword>
<dbReference type="SMART" id="SM00575">
    <property type="entry name" value="ZnF_PMZ"/>
    <property type="match status" value="1"/>
</dbReference>
<dbReference type="InterPro" id="IPR002347">
    <property type="entry name" value="SDR_fam"/>
</dbReference>
<dbReference type="PANTHER" id="PTHR24320:SF227">
    <property type="entry name" value="RETINOL DEHYDROGENASE 11"/>
    <property type="match status" value="1"/>
</dbReference>
<evidence type="ECO:0000256" key="6">
    <source>
        <dbReference type="PROSITE-ProRule" id="PRU00325"/>
    </source>
</evidence>
<keyword evidence="2" id="KW-0479">Metal-binding</keyword>
<proteinExistence type="inferred from homology"/>
<dbReference type="InterPro" id="IPR007527">
    <property type="entry name" value="Znf_SWIM"/>
</dbReference>
<comment type="caution">
    <text evidence="8">The sequence shown here is derived from an EMBL/GenBank/DDBJ whole genome shotgun (WGS) entry which is preliminary data.</text>
</comment>
<evidence type="ECO:0000256" key="4">
    <source>
        <dbReference type="ARBA" id="ARBA00022833"/>
    </source>
</evidence>
<evidence type="ECO:0000259" key="7">
    <source>
        <dbReference type="PROSITE" id="PS50966"/>
    </source>
</evidence>
<evidence type="ECO:0000313" key="9">
    <source>
        <dbReference type="Proteomes" id="UP000813462"/>
    </source>
</evidence>
<dbReference type="Proteomes" id="UP000813462">
    <property type="component" value="Unassembled WGS sequence"/>
</dbReference>
<keyword evidence="3 6" id="KW-0863">Zinc-finger</keyword>
<comment type="similarity">
    <text evidence="1">Belongs to the short-chain dehydrogenases/reductases (SDR) family.</text>
</comment>
<feature type="domain" description="SWIM-type" evidence="7">
    <location>
        <begin position="29"/>
        <end position="70"/>
    </location>
</feature>
<protein>
    <recommendedName>
        <fullName evidence="7">SWIM-type domain-containing protein</fullName>
    </recommendedName>
</protein>
<evidence type="ECO:0000256" key="3">
    <source>
        <dbReference type="ARBA" id="ARBA00022771"/>
    </source>
</evidence>
<dbReference type="GO" id="GO:0008270">
    <property type="term" value="F:zinc ion binding"/>
    <property type="evidence" value="ECO:0007669"/>
    <property type="project" value="UniProtKB-KW"/>
</dbReference>
<reference evidence="8" key="1">
    <citation type="journal article" date="2021" name="Front. Plant Sci.">
        <title>Chromosome-Scale Genome Assembly for Chinese Sour Jujube and Insights Into Its Genome Evolution and Domestication Signature.</title>
        <authorList>
            <person name="Shen L.-Y."/>
            <person name="Luo H."/>
            <person name="Wang X.-L."/>
            <person name="Wang X.-M."/>
            <person name="Qiu X.-J."/>
            <person name="Liu H."/>
            <person name="Zhou S.-S."/>
            <person name="Jia K.-H."/>
            <person name="Nie S."/>
            <person name="Bao Y.-T."/>
            <person name="Zhang R.-G."/>
            <person name="Yun Q.-Z."/>
            <person name="Chai Y.-H."/>
            <person name="Lu J.-Y."/>
            <person name="Li Y."/>
            <person name="Zhao S.-W."/>
            <person name="Mao J.-F."/>
            <person name="Jia S.-G."/>
            <person name="Mao Y.-M."/>
        </authorList>
    </citation>
    <scope>NUCLEOTIDE SEQUENCE</scope>
    <source>
        <strain evidence="8">AT0</strain>
        <tissue evidence="8">Leaf</tissue>
    </source>
</reference>